<feature type="non-terminal residue" evidence="1">
    <location>
        <position position="1"/>
    </location>
</feature>
<proteinExistence type="predicted"/>
<organism evidence="1 2">
    <name type="scientific">Thalictrum thalictroides</name>
    <name type="common">Rue-anemone</name>
    <name type="synonym">Anemone thalictroides</name>
    <dbReference type="NCBI Taxonomy" id="46969"/>
    <lineage>
        <taxon>Eukaryota</taxon>
        <taxon>Viridiplantae</taxon>
        <taxon>Streptophyta</taxon>
        <taxon>Embryophyta</taxon>
        <taxon>Tracheophyta</taxon>
        <taxon>Spermatophyta</taxon>
        <taxon>Magnoliopsida</taxon>
        <taxon>Ranunculales</taxon>
        <taxon>Ranunculaceae</taxon>
        <taxon>Thalictroideae</taxon>
        <taxon>Thalictrum</taxon>
    </lineage>
</organism>
<comment type="caution">
    <text evidence="1">The sequence shown here is derived from an EMBL/GenBank/DDBJ whole genome shotgun (WGS) entry which is preliminary data.</text>
</comment>
<evidence type="ECO:0000313" key="1">
    <source>
        <dbReference type="EMBL" id="KAF5185278.1"/>
    </source>
</evidence>
<evidence type="ECO:0000313" key="2">
    <source>
        <dbReference type="Proteomes" id="UP000554482"/>
    </source>
</evidence>
<gene>
    <name evidence="1" type="ORF">FRX31_025132</name>
</gene>
<name>A0A7J6VKY9_THATH</name>
<reference evidence="1 2" key="1">
    <citation type="submission" date="2020-06" db="EMBL/GenBank/DDBJ databases">
        <title>Transcriptomic and genomic resources for Thalictrum thalictroides and T. hernandezii: Facilitating candidate gene discovery in an emerging model plant lineage.</title>
        <authorList>
            <person name="Arias T."/>
            <person name="Riano-Pachon D.M."/>
            <person name="Di Stilio V.S."/>
        </authorList>
    </citation>
    <scope>NUCLEOTIDE SEQUENCE [LARGE SCALE GENOMIC DNA]</scope>
    <source>
        <strain evidence="2">cv. WT478/WT964</strain>
        <tissue evidence="1">Leaves</tissue>
    </source>
</reference>
<dbReference type="EMBL" id="JABWDY010030912">
    <property type="protein sequence ID" value="KAF5185278.1"/>
    <property type="molecule type" value="Genomic_DNA"/>
</dbReference>
<dbReference type="AlphaFoldDB" id="A0A7J6VKY9"/>
<accession>A0A7J6VKY9</accession>
<sequence length="156" mass="18149">GTERTNTDSGAFDFGVPDQSIRLHVEDIVGFSIGDETIQHMLLHYAFTQNVWFSSYLNFKIVHYQNLNVATWIESWFSVPQLWLLSREKWSIHCITTTWEIWKIRCSKIFKNTYLKAPQLAALIDKKVSRLLEEAKVNEDSDVITRSAQTLSGFYL</sequence>
<dbReference type="Proteomes" id="UP000554482">
    <property type="component" value="Unassembled WGS sequence"/>
</dbReference>
<protein>
    <submittedName>
        <fullName evidence="1">Uncharacterized protein</fullName>
    </submittedName>
</protein>
<keyword evidence="2" id="KW-1185">Reference proteome</keyword>